<keyword evidence="7 9" id="KW-0472">Membrane</keyword>
<evidence type="ECO:0000256" key="6">
    <source>
        <dbReference type="ARBA" id="ARBA00023006"/>
    </source>
</evidence>
<dbReference type="PANTHER" id="PTHR23519">
    <property type="entry name" value="AUTOPHAGY-RELATED PROTEIN 22"/>
    <property type="match status" value="1"/>
</dbReference>
<evidence type="ECO:0000313" key="10">
    <source>
        <dbReference type="EMBL" id="OXV10651.1"/>
    </source>
</evidence>
<keyword evidence="9" id="KW-0926">Vacuole</keyword>
<comment type="similarity">
    <text evidence="2 9">Belongs to the ATG22 family.</text>
</comment>
<dbReference type="SUPFAM" id="SSF103473">
    <property type="entry name" value="MFS general substrate transporter"/>
    <property type="match status" value="1"/>
</dbReference>
<feature type="transmembrane region" description="Helical" evidence="9">
    <location>
        <begin position="363"/>
        <end position="382"/>
    </location>
</feature>
<evidence type="ECO:0000256" key="4">
    <source>
        <dbReference type="ARBA" id="ARBA00022692"/>
    </source>
</evidence>
<feature type="transmembrane region" description="Helical" evidence="9">
    <location>
        <begin position="116"/>
        <end position="135"/>
    </location>
</feature>
<feature type="transmembrane region" description="Helical" evidence="9">
    <location>
        <begin position="141"/>
        <end position="165"/>
    </location>
</feature>
<keyword evidence="4 9" id="KW-0812">Transmembrane</keyword>
<evidence type="ECO:0000256" key="9">
    <source>
        <dbReference type="RuleBase" id="RU363073"/>
    </source>
</evidence>
<evidence type="ECO:0000313" key="11">
    <source>
        <dbReference type="Proteomes" id="UP000243515"/>
    </source>
</evidence>
<evidence type="ECO:0000256" key="7">
    <source>
        <dbReference type="ARBA" id="ARBA00023136"/>
    </source>
</evidence>
<feature type="transmembrane region" description="Helical" evidence="9">
    <location>
        <begin position="236"/>
        <end position="258"/>
    </location>
</feature>
<dbReference type="AlphaFoldDB" id="A0A232M2K6"/>
<name>A0A232M2K6_9EURO</name>
<dbReference type="GO" id="GO:0005774">
    <property type="term" value="C:vacuolar membrane"/>
    <property type="evidence" value="ECO:0007669"/>
    <property type="project" value="UniProtKB-SubCell"/>
</dbReference>
<dbReference type="Gene3D" id="1.20.1250.20">
    <property type="entry name" value="MFS general substrate transporter like domains"/>
    <property type="match status" value="1"/>
</dbReference>
<feature type="transmembrane region" description="Helical" evidence="9">
    <location>
        <begin position="82"/>
        <end position="104"/>
    </location>
</feature>
<keyword evidence="11" id="KW-1185">Reference proteome</keyword>
<comment type="caution">
    <text evidence="10">The sequence shown here is derived from an EMBL/GenBank/DDBJ whole genome shotgun (WGS) entry which is preliminary data.</text>
</comment>
<keyword evidence="9" id="KW-0029">Amino-acid transport</keyword>
<keyword evidence="6 9" id="KW-0072">Autophagy</keyword>
<comment type="caution">
    <text evidence="9">Lacks conserved residue(s) required for the propagation of feature annotation.</text>
</comment>
<keyword evidence="5 9" id="KW-1133">Transmembrane helix</keyword>
<gene>
    <name evidence="10" type="ORF">Egran_01581</name>
</gene>
<feature type="transmembrane region" description="Helical" evidence="9">
    <location>
        <begin position="213"/>
        <end position="230"/>
    </location>
</feature>
<dbReference type="PANTHER" id="PTHR23519:SF4">
    <property type="entry name" value="AUTOPHAGY-RELATED PROTEIN"/>
    <property type="match status" value="1"/>
</dbReference>
<dbReference type="Pfam" id="PF11700">
    <property type="entry name" value="ATG22"/>
    <property type="match status" value="1"/>
</dbReference>
<dbReference type="InterPro" id="IPR024671">
    <property type="entry name" value="Atg22-like"/>
</dbReference>
<feature type="transmembrane region" description="Helical" evidence="9">
    <location>
        <begin position="295"/>
        <end position="318"/>
    </location>
</feature>
<evidence type="ECO:0000256" key="5">
    <source>
        <dbReference type="ARBA" id="ARBA00022989"/>
    </source>
</evidence>
<sequence>MAETDSIHVSEDSHIPNCKPTARVEEISRPAGDNGVGPVTYSQALFQATLNGAGFQPGTNPPRPCTNTSPCVVLWAGGTRSVSSVILIANGLCFGLMTLMFLCIGSAADYGSFGRWLLLALTVICWAFQYGMMAVRDPSQWPIVMCMYVVTYIGYGGTLVFYAAIFPRLARFMPHVCKAREELKEGKISQEAYDAIESLERNHISNVSTGHSNIGYVLTLLVNLSVLLPLQNNSYANNLALCLTNSYWIVLGIWWFIFQQKRPGPALPEGSNYLTVGLKQVWLALREAPSLPQTFLYLLALFLLADGLNTTSTLVTIIQANQVSFSFLQITYLGIVQAVTSIASTFGFWYFQKYYKIRTKPMFLVTNFFSIVIPLWGMLGLWTQEIGYRRSYSQIMMSELMPHGYENMFFALFGITNRTSSIIGPNVIQAIVNETQNNWMGFPFLFAICTAAMIIICFIDVEKGREDCRKFSEERKACSS</sequence>
<dbReference type="Proteomes" id="UP000243515">
    <property type="component" value="Unassembled WGS sequence"/>
</dbReference>
<dbReference type="GO" id="GO:0006865">
    <property type="term" value="P:amino acid transport"/>
    <property type="evidence" value="ECO:0007669"/>
    <property type="project" value="UniProtKB-KW"/>
</dbReference>
<proteinExistence type="inferred from homology"/>
<dbReference type="EMBL" id="NPHW01002831">
    <property type="protein sequence ID" value="OXV10651.1"/>
    <property type="molecule type" value="Genomic_DNA"/>
</dbReference>
<evidence type="ECO:0000256" key="3">
    <source>
        <dbReference type="ARBA" id="ARBA00022448"/>
    </source>
</evidence>
<dbReference type="InterPro" id="IPR050495">
    <property type="entry name" value="ATG22/LtaA_families"/>
</dbReference>
<dbReference type="GO" id="GO:0006914">
    <property type="term" value="P:autophagy"/>
    <property type="evidence" value="ECO:0007669"/>
    <property type="project" value="UniProtKB-KW"/>
</dbReference>
<comment type="subcellular location">
    <subcellularLocation>
        <location evidence="1 9">Vacuole membrane</location>
        <topology evidence="1 9">Multi-pass membrane protein</topology>
    </subcellularLocation>
</comment>
<comment type="function">
    <text evidence="8 9">Vacuolar effluxer which mediate the efflux of amino acids resulting from autophagic degradation. The release of autophagic amino acids allows the maintenance of protein synthesis and viability during nitrogen starvation.</text>
</comment>
<protein>
    <recommendedName>
        <fullName evidence="9">Autophagy-related protein</fullName>
    </recommendedName>
</protein>
<organism evidence="10 11">
    <name type="scientific">Elaphomyces granulatus</name>
    <dbReference type="NCBI Taxonomy" id="519963"/>
    <lineage>
        <taxon>Eukaryota</taxon>
        <taxon>Fungi</taxon>
        <taxon>Dikarya</taxon>
        <taxon>Ascomycota</taxon>
        <taxon>Pezizomycotina</taxon>
        <taxon>Eurotiomycetes</taxon>
        <taxon>Eurotiomycetidae</taxon>
        <taxon>Eurotiales</taxon>
        <taxon>Elaphomycetaceae</taxon>
        <taxon>Elaphomyces</taxon>
    </lineage>
</organism>
<keyword evidence="3 9" id="KW-0813">Transport</keyword>
<evidence type="ECO:0000256" key="2">
    <source>
        <dbReference type="ARBA" id="ARBA00006978"/>
    </source>
</evidence>
<dbReference type="InterPro" id="IPR036259">
    <property type="entry name" value="MFS_trans_sf"/>
</dbReference>
<dbReference type="OrthoDB" id="42657at2759"/>
<accession>A0A232M2K6</accession>
<evidence type="ECO:0000256" key="8">
    <source>
        <dbReference type="ARBA" id="ARBA00024801"/>
    </source>
</evidence>
<reference evidence="10 11" key="1">
    <citation type="journal article" date="2015" name="Environ. Microbiol.">
        <title>Metagenome sequence of Elaphomyces granulatus from sporocarp tissue reveals Ascomycota ectomycorrhizal fingerprints of genome expansion and a Proteobacteria-rich microbiome.</title>
        <authorList>
            <person name="Quandt C.A."/>
            <person name="Kohler A."/>
            <person name="Hesse C.N."/>
            <person name="Sharpton T.J."/>
            <person name="Martin F."/>
            <person name="Spatafora J.W."/>
        </authorList>
    </citation>
    <scope>NUCLEOTIDE SEQUENCE [LARGE SCALE GENOMIC DNA]</scope>
    <source>
        <strain evidence="10 11">OSC145934</strain>
    </source>
</reference>
<feature type="transmembrane region" description="Helical" evidence="9">
    <location>
        <begin position="330"/>
        <end position="351"/>
    </location>
</feature>
<feature type="transmembrane region" description="Helical" evidence="9">
    <location>
        <begin position="442"/>
        <end position="461"/>
    </location>
</feature>
<evidence type="ECO:0000256" key="1">
    <source>
        <dbReference type="ARBA" id="ARBA00004128"/>
    </source>
</evidence>